<evidence type="ECO:0000313" key="1">
    <source>
        <dbReference type="EMBL" id="ASF47827.1"/>
    </source>
</evidence>
<proteinExistence type="predicted"/>
<dbReference type="Gene3D" id="3.30.460.90">
    <property type="match status" value="1"/>
</dbReference>
<name>A0A1Z4C2Q9_9GAMM</name>
<dbReference type="Proteomes" id="UP000197019">
    <property type="component" value="Chromosome"/>
</dbReference>
<keyword evidence="1" id="KW-0808">Transferase</keyword>
<dbReference type="RefSeq" id="WP_088620697.1">
    <property type="nucleotide sequence ID" value="NZ_CP022129.1"/>
</dbReference>
<sequence length="333" mass="38955">MASTVISAFNEFLKDTVNLDADDVKSARISRTLLKGKIHDFPIHDSSFPALYSEKDINFGSFDRNTKKRLLDDIDMMICLNAMGGTYLEYSHDNIEITIDYNEKNLKYLCNPNTYQLNSIKVVNKFVSSLSSVSQYKNSQINRRQEAAVLNLTSYDWSFDIVPCFFTREDSYGKTFYLIPNGSGSWKKTDPRIDQEKVSDINQKNKGNVLNVIRIMKFWNKRPTMPSMSSYLIENMILNYYEYRDDASNYVDMELPNIFLYIRNNVYNSVQDPKGIQGNINHLTYDEKSKIWDRANFDYDRSVEARSLEDQGKQKESINKWREIFGSEFPTYW</sequence>
<evidence type="ECO:0000313" key="2">
    <source>
        <dbReference type="Proteomes" id="UP000197019"/>
    </source>
</evidence>
<protein>
    <submittedName>
        <fullName evidence="1">Nucleotidyltransferase</fullName>
    </submittedName>
</protein>
<dbReference type="OrthoDB" id="2082416at2"/>
<dbReference type="EMBL" id="CP022129">
    <property type="protein sequence ID" value="ASF47827.1"/>
    <property type="molecule type" value="Genomic_DNA"/>
</dbReference>
<dbReference type="KEGG" id="mpsy:CEK71_18120"/>
<gene>
    <name evidence="1" type="ORF">CEK71_18120</name>
</gene>
<dbReference type="GO" id="GO:0016740">
    <property type="term" value="F:transferase activity"/>
    <property type="evidence" value="ECO:0007669"/>
    <property type="project" value="UniProtKB-KW"/>
</dbReference>
<reference evidence="1 2" key="1">
    <citation type="submission" date="2017-06" db="EMBL/GenBank/DDBJ databases">
        <title>Genome Sequencing of the methanotroph Methylovulum psychrotolerants str. HV10-M2 isolated from a high-altitude environment.</title>
        <authorList>
            <person name="Mateos-Rivera A."/>
        </authorList>
    </citation>
    <scope>NUCLEOTIDE SEQUENCE [LARGE SCALE GENOMIC DNA]</scope>
    <source>
        <strain evidence="1 2">HV10_M2</strain>
    </source>
</reference>
<accession>A0A1Z4C2Q9</accession>
<dbReference type="AlphaFoldDB" id="A0A1Z4C2Q9"/>
<keyword evidence="2" id="KW-1185">Reference proteome</keyword>
<organism evidence="1 2">
    <name type="scientific">Methylovulum psychrotolerans</name>
    <dbReference type="NCBI Taxonomy" id="1704499"/>
    <lineage>
        <taxon>Bacteria</taxon>
        <taxon>Pseudomonadati</taxon>
        <taxon>Pseudomonadota</taxon>
        <taxon>Gammaproteobacteria</taxon>
        <taxon>Methylococcales</taxon>
        <taxon>Methylococcaceae</taxon>
        <taxon>Methylovulum</taxon>
    </lineage>
</organism>